<dbReference type="Gene3D" id="3.40.50.150">
    <property type="entry name" value="Vaccinia Virus protein VP39"/>
    <property type="match status" value="1"/>
</dbReference>
<dbReference type="CDD" id="cd02440">
    <property type="entry name" value="AdoMet_MTases"/>
    <property type="match status" value="1"/>
</dbReference>
<dbReference type="InterPro" id="IPR029063">
    <property type="entry name" value="SAM-dependent_MTases_sf"/>
</dbReference>
<protein>
    <recommendedName>
        <fullName evidence="1">Methyltransferase domain-containing protein</fullName>
    </recommendedName>
</protein>
<comment type="caution">
    <text evidence="2">The sequence shown here is derived from an EMBL/GenBank/DDBJ whole genome shotgun (WGS) entry which is preliminary data.</text>
</comment>
<sequence length="272" mass="31420">MSRAEMYVNTTDLPKKVASEILPIFKNLIKWKEGCKILDVGCGPGDVTHDILLPNLPQSTSEIIGIDKCAEFIDYANLHYDSNPICSFKVLDIVNDEVHKEFVHHFDYVVSFLCLHQFNNHEAAFTNIKKMLKPGGEMVCYFATTSKSFDVYKSLASLEKWKPYLHDYEKYCSPYKDSLNPKEDIERFLRDMGFKVAFLKLEERKHKFLLSTSPKYFQTLCPLPIPDEIKNLLEVSTFDVLKSLNLLKLTENNEEYFDFSCTLAIMHIIMGS</sequence>
<dbReference type="InterPro" id="IPR025714">
    <property type="entry name" value="Methyltranfer_dom"/>
</dbReference>
<dbReference type="PANTHER" id="PTHR43861:SF1">
    <property type="entry name" value="TRANS-ACONITATE 2-METHYLTRANSFERASE"/>
    <property type="match status" value="1"/>
</dbReference>
<dbReference type="Proteomes" id="UP001329430">
    <property type="component" value="Chromosome 6"/>
</dbReference>
<accession>A0AAN7V6X5</accession>
<feature type="domain" description="Methyltransferase" evidence="1">
    <location>
        <begin position="32"/>
        <end position="160"/>
    </location>
</feature>
<evidence type="ECO:0000313" key="2">
    <source>
        <dbReference type="EMBL" id="KAK5642990.1"/>
    </source>
</evidence>
<organism evidence="2 3">
    <name type="scientific">Pyrocoelia pectoralis</name>
    <dbReference type="NCBI Taxonomy" id="417401"/>
    <lineage>
        <taxon>Eukaryota</taxon>
        <taxon>Metazoa</taxon>
        <taxon>Ecdysozoa</taxon>
        <taxon>Arthropoda</taxon>
        <taxon>Hexapoda</taxon>
        <taxon>Insecta</taxon>
        <taxon>Pterygota</taxon>
        <taxon>Neoptera</taxon>
        <taxon>Endopterygota</taxon>
        <taxon>Coleoptera</taxon>
        <taxon>Polyphaga</taxon>
        <taxon>Elateriformia</taxon>
        <taxon>Elateroidea</taxon>
        <taxon>Lampyridae</taxon>
        <taxon>Lampyrinae</taxon>
        <taxon>Pyrocoelia</taxon>
    </lineage>
</organism>
<dbReference type="SUPFAM" id="SSF53335">
    <property type="entry name" value="S-adenosyl-L-methionine-dependent methyltransferases"/>
    <property type="match status" value="1"/>
</dbReference>
<name>A0AAN7V6X5_9COLE</name>
<evidence type="ECO:0000313" key="3">
    <source>
        <dbReference type="Proteomes" id="UP001329430"/>
    </source>
</evidence>
<proteinExistence type="predicted"/>
<dbReference type="EMBL" id="JAVRBK010000006">
    <property type="protein sequence ID" value="KAK5642990.1"/>
    <property type="molecule type" value="Genomic_DNA"/>
</dbReference>
<dbReference type="PANTHER" id="PTHR43861">
    <property type="entry name" value="TRANS-ACONITATE 2-METHYLTRANSFERASE-RELATED"/>
    <property type="match status" value="1"/>
</dbReference>
<dbReference type="Pfam" id="PF13847">
    <property type="entry name" value="Methyltransf_31"/>
    <property type="match status" value="1"/>
</dbReference>
<evidence type="ECO:0000259" key="1">
    <source>
        <dbReference type="Pfam" id="PF13847"/>
    </source>
</evidence>
<keyword evidence="3" id="KW-1185">Reference proteome</keyword>
<gene>
    <name evidence="2" type="ORF">RI129_009157</name>
</gene>
<reference evidence="2 3" key="1">
    <citation type="journal article" date="2024" name="Insects">
        <title>An Improved Chromosome-Level Genome Assembly of the Firefly Pyrocoelia pectoralis.</title>
        <authorList>
            <person name="Fu X."/>
            <person name="Meyer-Rochow V.B."/>
            <person name="Ballantyne L."/>
            <person name="Zhu X."/>
        </authorList>
    </citation>
    <scope>NUCLEOTIDE SEQUENCE [LARGE SCALE GENOMIC DNA]</scope>
    <source>
        <strain evidence="2">XCY_ONT2</strain>
    </source>
</reference>
<dbReference type="AlphaFoldDB" id="A0AAN7V6X5"/>